<evidence type="ECO:0000256" key="4">
    <source>
        <dbReference type="SAM" id="Coils"/>
    </source>
</evidence>
<evidence type="ECO:0000313" key="10">
    <source>
        <dbReference type="RefSeq" id="XP_017770260.1"/>
    </source>
</evidence>
<dbReference type="PROSITE" id="PS50102">
    <property type="entry name" value="RRM"/>
    <property type="match status" value="1"/>
</dbReference>
<evidence type="ECO:0000256" key="2">
    <source>
        <dbReference type="ARBA" id="ARBA00022884"/>
    </source>
</evidence>
<feature type="compositionally biased region" description="Polar residues" evidence="5">
    <location>
        <begin position="595"/>
        <end position="609"/>
    </location>
</feature>
<keyword evidence="2 3" id="KW-0694">RNA-binding</keyword>
<evidence type="ECO:0000313" key="8">
    <source>
        <dbReference type="Proteomes" id="UP000695000"/>
    </source>
</evidence>
<dbReference type="PROSITE" id="PS51025">
    <property type="entry name" value="PWI"/>
    <property type="match status" value="1"/>
</dbReference>
<dbReference type="CDD" id="cd12446">
    <property type="entry name" value="RRM_RBM25"/>
    <property type="match status" value="1"/>
</dbReference>
<dbReference type="InterPro" id="IPR034268">
    <property type="entry name" value="RBM25_RRM"/>
</dbReference>
<keyword evidence="1" id="KW-0507">mRNA processing</keyword>
<protein>
    <submittedName>
        <fullName evidence="9 10">RNA-binding protein 25 isoform X1</fullName>
    </submittedName>
</protein>
<feature type="compositionally biased region" description="Basic and acidic residues" evidence="5">
    <location>
        <begin position="512"/>
        <end position="557"/>
    </location>
</feature>
<name>A0ABM1M6Q9_NICVS</name>
<evidence type="ECO:0000313" key="9">
    <source>
        <dbReference type="RefSeq" id="XP_017770259.1"/>
    </source>
</evidence>
<dbReference type="RefSeq" id="XP_017770261.1">
    <property type="nucleotide sequence ID" value="XM_017914772.1"/>
</dbReference>
<dbReference type="SMART" id="SM00360">
    <property type="entry name" value="RRM"/>
    <property type="match status" value="1"/>
</dbReference>
<dbReference type="InterPro" id="IPR035979">
    <property type="entry name" value="RBD_domain_sf"/>
</dbReference>
<dbReference type="InterPro" id="IPR002483">
    <property type="entry name" value="PWI_dom"/>
</dbReference>
<dbReference type="InterPro" id="IPR012677">
    <property type="entry name" value="Nucleotide-bd_a/b_plait_sf"/>
</dbReference>
<feature type="compositionally biased region" description="Basic and acidic residues" evidence="5">
    <location>
        <begin position="686"/>
        <end position="712"/>
    </location>
</feature>
<dbReference type="Gene3D" id="3.30.70.330">
    <property type="match status" value="1"/>
</dbReference>
<dbReference type="SUPFAM" id="SSF54928">
    <property type="entry name" value="RNA-binding domain, RBD"/>
    <property type="match status" value="1"/>
</dbReference>
<proteinExistence type="predicted"/>
<feature type="region of interest" description="Disordered" evidence="5">
    <location>
        <begin position="153"/>
        <end position="183"/>
    </location>
</feature>
<dbReference type="InterPro" id="IPR036483">
    <property type="entry name" value="PWI_dom_sf"/>
</dbReference>
<keyword evidence="4" id="KW-0175">Coiled coil</keyword>
<evidence type="ECO:0000313" key="12">
    <source>
        <dbReference type="RefSeq" id="XP_017770262.1"/>
    </source>
</evidence>
<dbReference type="PANTHER" id="PTHR18806:SF4">
    <property type="entry name" value="RNA-BINDING PROTEIN 25"/>
    <property type="match status" value="1"/>
</dbReference>
<organism evidence="8 9">
    <name type="scientific">Nicrophorus vespilloides</name>
    <name type="common">Boreal carrion beetle</name>
    <dbReference type="NCBI Taxonomy" id="110193"/>
    <lineage>
        <taxon>Eukaryota</taxon>
        <taxon>Metazoa</taxon>
        <taxon>Ecdysozoa</taxon>
        <taxon>Arthropoda</taxon>
        <taxon>Hexapoda</taxon>
        <taxon>Insecta</taxon>
        <taxon>Pterygota</taxon>
        <taxon>Neoptera</taxon>
        <taxon>Endopterygota</taxon>
        <taxon>Coleoptera</taxon>
        <taxon>Polyphaga</taxon>
        <taxon>Staphyliniformia</taxon>
        <taxon>Silphidae</taxon>
        <taxon>Nicrophorinae</taxon>
        <taxon>Nicrophorus</taxon>
    </lineage>
</organism>
<evidence type="ECO:0000259" key="7">
    <source>
        <dbReference type="PROSITE" id="PS51025"/>
    </source>
</evidence>
<dbReference type="Gene3D" id="1.20.1390.10">
    <property type="entry name" value="PWI domain"/>
    <property type="match status" value="1"/>
</dbReference>
<gene>
    <name evidence="9 10 11 12" type="primary">LOC108557994</name>
</gene>
<reference evidence="9 10" key="1">
    <citation type="submission" date="2025-05" db="UniProtKB">
        <authorList>
            <consortium name="RefSeq"/>
        </authorList>
    </citation>
    <scope>IDENTIFICATION</scope>
    <source>
        <tissue evidence="9 10">Whole Larva</tissue>
    </source>
</reference>
<dbReference type="PANTHER" id="PTHR18806">
    <property type="entry name" value="RBM25 PROTEIN"/>
    <property type="match status" value="1"/>
</dbReference>
<feature type="coiled-coil region" evidence="4">
    <location>
        <begin position="188"/>
        <end position="227"/>
    </location>
</feature>
<feature type="region of interest" description="Disordered" evidence="5">
    <location>
        <begin position="509"/>
        <end position="712"/>
    </location>
</feature>
<feature type="region of interest" description="Disordered" evidence="5">
    <location>
        <begin position="237"/>
        <end position="421"/>
    </location>
</feature>
<feature type="domain" description="RRM" evidence="6">
    <location>
        <begin position="73"/>
        <end position="143"/>
    </location>
</feature>
<dbReference type="GeneID" id="108557994"/>
<dbReference type="SUPFAM" id="SSF101233">
    <property type="entry name" value="PWI domain"/>
    <property type="match status" value="1"/>
</dbReference>
<dbReference type="InterPro" id="IPR000504">
    <property type="entry name" value="RRM_dom"/>
</dbReference>
<dbReference type="Pfam" id="PF01480">
    <property type="entry name" value="PWI"/>
    <property type="match status" value="1"/>
</dbReference>
<feature type="compositionally biased region" description="Basic and acidic residues" evidence="5">
    <location>
        <begin position="237"/>
        <end position="274"/>
    </location>
</feature>
<evidence type="ECO:0000259" key="6">
    <source>
        <dbReference type="PROSITE" id="PS50102"/>
    </source>
</evidence>
<dbReference type="InterPro" id="IPR052768">
    <property type="entry name" value="RBM25"/>
</dbReference>
<feature type="compositionally biased region" description="Acidic residues" evidence="5">
    <location>
        <begin position="168"/>
        <end position="177"/>
    </location>
</feature>
<feature type="compositionally biased region" description="Basic and acidic residues" evidence="5">
    <location>
        <begin position="296"/>
        <end position="421"/>
    </location>
</feature>
<dbReference type="SMART" id="SM00311">
    <property type="entry name" value="PWI"/>
    <property type="match status" value="1"/>
</dbReference>
<evidence type="ECO:0000313" key="11">
    <source>
        <dbReference type="RefSeq" id="XP_017770261.1"/>
    </source>
</evidence>
<keyword evidence="8" id="KW-1185">Reference proteome</keyword>
<dbReference type="RefSeq" id="XP_017770262.1">
    <property type="nucleotide sequence ID" value="XM_017914773.1"/>
</dbReference>
<dbReference type="RefSeq" id="XP_017770259.1">
    <property type="nucleotide sequence ID" value="XM_017914770.1"/>
</dbReference>
<sequence>MSYPGRPPLVQGLPMPSGMAYMQMSGPPPPLMPAVMPIQHMVPMQVTTAPQIRAFPKLNPNRDQFKQIQGPPVTVFVGNITEKAPDTMVRQILATCGPVISWKRVKGFGFCELAGPDAGLRAVRILHDLMVGEKRLVAKVDSKTKAVLDKYKAEKRQKEKGSGSPLQDELEEEEPLDDETKMLDNGALDRIKQLLIEYKDEMNNFELKKEEEVLEKRNKILDEADVEEEKRDLITREIGKFREIMKKQEEEREVSRKKDKEKDGGGRERKDRSQTHSPSPRRRDKDEKKRRRSRSRSRDRVDRDRSRERDRDVRDRDRERERERDRDREMRERERELRERDRDRDRDRERDEKSKSTKELLKEKEMEEEAKEKKKAERRAREKEASYQERLRGWEARERRKAKDYEKEHEKDRIREEEREKDAKRLKEFLEDYDDERDDIKYYKGRELQKRLAERVKEAESDGRDRTKEKEEIDELKNKIFSGEFADPNAEFERIKKEREEQYKPKLLIDVNLEHWKQKEKEKEREIERQRQRDRERDRENEREKDRQRQREEREKYVVQQAAQELAAVEAEPIDSDSDMDNDHFSPAPPEDTSNDGQAGSAQWTQVQTVDEDSRHSLTSNHEEEPPQTYPTMKMTLCKPIVFSPHGQTRDTKRKKLDLREVFNPDDDDTNTQVKKLRKLVPLDYNEDKKGNKKDKENGEKKSDESLKSQEEKRKHIKSLIEKIPTEKDALFAYQLDWSAIDNGLMERKIRPWINKKIIEYIGEPEPTLVDFICSKVMAGSQPQIILEDVQMVLDEEAEVFVVKMWRLLIYEVEAKKLGLVK</sequence>
<feature type="compositionally biased region" description="Basic and acidic residues" evidence="5">
    <location>
        <begin position="612"/>
        <end position="625"/>
    </location>
</feature>
<evidence type="ECO:0000256" key="1">
    <source>
        <dbReference type="ARBA" id="ARBA00022664"/>
    </source>
</evidence>
<dbReference type="Proteomes" id="UP000695000">
    <property type="component" value="Unplaced"/>
</dbReference>
<feature type="domain" description="PWI" evidence="7">
    <location>
        <begin position="729"/>
        <end position="822"/>
    </location>
</feature>
<accession>A0ABM1M6Q9</accession>
<feature type="region of interest" description="Disordered" evidence="5">
    <location>
        <begin position="453"/>
        <end position="473"/>
    </location>
</feature>
<dbReference type="RefSeq" id="XP_017770260.1">
    <property type="nucleotide sequence ID" value="XM_017914771.1"/>
</dbReference>
<feature type="compositionally biased region" description="Low complexity" evidence="5">
    <location>
        <begin position="558"/>
        <end position="571"/>
    </location>
</feature>
<evidence type="ECO:0000256" key="3">
    <source>
        <dbReference type="PROSITE-ProRule" id="PRU00176"/>
    </source>
</evidence>
<evidence type="ECO:0000256" key="5">
    <source>
        <dbReference type="SAM" id="MobiDB-lite"/>
    </source>
</evidence>